<dbReference type="EMBL" id="CADCSU010000040">
    <property type="protein sequence ID" value="CAA9195434.1"/>
    <property type="molecule type" value="Genomic_DNA"/>
</dbReference>
<protein>
    <submittedName>
        <fullName evidence="1">Uncharacterized protein</fullName>
    </submittedName>
</protein>
<evidence type="ECO:0000313" key="2">
    <source>
        <dbReference type="Proteomes" id="UP000479938"/>
    </source>
</evidence>
<keyword evidence="2" id="KW-1185">Reference proteome</keyword>
<sequence length="87" mass="10001">MRLIIKKESIKDSGTIISKKVVVISKIEKKILNQPVRTNVKTFDWLDFQIFKNESTIANKPNPALIQQLDIKIKRVPTLTNNPDSKK</sequence>
<reference evidence="1 2" key="1">
    <citation type="submission" date="2020-02" db="EMBL/GenBank/DDBJ databases">
        <authorList>
            <person name="Criscuolo A."/>
        </authorList>
    </citation>
    <scope>NUCLEOTIDE SEQUENCE [LARGE SCALE GENOMIC DNA]</scope>
    <source>
        <strain evidence="1">CIP105534</strain>
    </source>
</reference>
<evidence type="ECO:0000313" key="1">
    <source>
        <dbReference type="EMBL" id="CAA9195434.1"/>
    </source>
</evidence>
<dbReference type="RefSeq" id="WP_173969414.1">
    <property type="nucleotide sequence ID" value="NZ_CAJGBH010000030.1"/>
</dbReference>
<dbReference type="AlphaFoldDB" id="A0A6J4G9H3"/>
<dbReference type="Proteomes" id="UP000479938">
    <property type="component" value="Unassembled WGS sequence"/>
</dbReference>
<accession>A0A6J4G9H3</accession>
<proteinExistence type="predicted"/>
<name>A0A6J4G9H3_9FLAO</name>
<organism evidence="1 2">
    <name type="scientific">Flavobacterium bizetiae</name>
    <dbReference type="NCBI Taxonomy" id="2704140"/>
    <lineage>
        <taxon>Bacteria</taxon>
        <taxon>Pseudomonadati</taxon>
        <taxon>Bacteroidota</taxon>
        <taxon>Flavobacteriia</taxon>
        <taxon>Flavobacteriales</taxon>
        <taxon>Flavobacteriaceae</taxon>
        <taxon>Flavobacterium</taxon>
    </lineage>
</organism>
<gene>
    <name evidence="1" type="ORF">FLA105534_00662</name>
</gene>